<dbReference type="InterPro" id="IPR001463">
    <property type="entry name" value="Na/Ala_symport"/>
</dbReference>
<feature type="transmembrane region" description="Helical" evidence="8">
    <location>
        <begin position="354"/>
        <end position="379"/>
    </location>
</feature>
<feature type="transmembrane region" description="Helical" evidence="8">
    <location>
        <begin position="100"/>
        <end position="119"/>
    </location>
</feature>
<feature type="transmembrane region" description="Helical" evidence="8">
    <location>
        <begin position="244"/>
        <end position="267"/>
    </location>
</feature>
<keyword evidence="5 8" id="KW-0812">Transmembrane</keyword>
<dbReference type="EMBL" id="JANKAS010000004">
    <property type="protein sequence ID" value="MCR1898604.1"/>
    <property type="molecule type" value="Genomic_DNA"/>
</dbReference>
<feature type="transmembrane region" description="Helical" evidence="8">
    <location>
        <begin position="152"/>
        <end position="170"/>
    </location>
</feature>
<evidence type="ECO:0000256" key="4">
    <source>
        <dbReference type="ARBA" id="ARBA00022475"/>
    </source>
</evidence>
<feature type="transmembrane region" description="Helical" evidence="8">
    <location>
        <begin position="12"/>
        <end position="38"/>
    </location>
</feature>
<proteinExistence type="inferred from homology"/>
<comment type="caution">
    <text evidence="9">The sequence shown here is derived from an EMBL/GenBank/DDBJ whole genome shotgun (WGS) entry which is preliminary data.</text>
</comment>
<keyword evidence="6 8" id="KW-1133">Transmembrane helix</keyword>
<evidence type="ECO:0000256" key="5">
    <source>
        <dbReference type="ARBA" id="ARBA00022692"/>
    </source>
</evidence>
<feature type="transmembrane region" description="Helical" evidence="8">
    <location>
        <begin position="185"/>
        <end position="205"/>
    </location>
</feature>
<comment type="similarity">
    <text evidence="2 8">Belongs to the alanine or glycine:cation symporter (AGCS) (TC 2.A.25) family.</text>
</comment>
<gene>
    <name evidence="9" type="ORF">NSA47_06305</name>
</gene>
<keyword evidence="8" id="KW-0769">Symport</keyword>
<feature type="transmembrane region" description="Helical" evidence="8">
    <location>
        <begin position="312"/>
        <end position="334"/>
    </location>
</feature>
<feature type="transmembrane region" description="Helical" evidence="8">
    <location>
        <begin position="70"/>
        <end position="94"/>
    </location>
</feature>
<dbReference type="Proteomes" id="UP001205748">
    <property type="component" value="Unassembled WGS sequence"/>
</dbReference>
<feature type="transmembrane region" description="Helical" evidence="8">
    <location>
        <begin position="217"/>
        <end position="238"/>
    </location>
</feature>
<reference evidence="9" key="1">
    <citation type="submission" date="2022-07" db="EMBL/GenBank/DDBJ databases">
        <title>Enhanced cultured diversity of the mouse gut microbiota enables custom-made synthetic communities.</title>
        <authorList>
            <person name="Afrizal A."/>
        </authorList>
    </citation>
    <scope>NUCLEOTIDE SEQUENCE</scope>
    <source>
        <strain evidence="9">DSM 28593</strain>
    </source>
</reference>
<evidence type="ECO:0000256" key="3">
    <source>
        <dbReference type="ARBA" id="ARBA00022448"/>
    </source>
</evidence>
<keyword evidence="7 8" id="KW-0472">Membrane</keyword>
<accession>A0AAE3L2I5</accession>
<dbReference type="PANTHER" id="PTHR30330:SF14">
    <property type="entry name" value="SODIUM_AMINO ACID (ALANINE) SYMPORTER"/>
    <property type="match status" value="1"/>
</dbReference>
<comment type="subcellular location">
    <subcellularLocation>
        <location evidence="1 8">Cell membrane</location>
        <topology evidence="1 8">Multi-pass membrane protein</topology>
    </subcellularLocation>
</comment>
<evidence type="ECO:0000313" key="9">
    <source>
        <dbReference type="EMBL" id="MCR1898604.1"/>
    </source>
</evidence>
<dbReference type="GO" id="GO:0005283">
    <property type="term" value="F:amino acid:sodium symporter activity"/>
    <property type="evidence" value="ECO:0007669"/>
    <property type="project" value="InterPro"/>
</dbReference>
<evidence type="ECO:0000256" key="1">
    <source>
        <dbReference type="ARBA" id="ARBA00004651"/>
    </source>
</evidence>
<keyword evidence="3 8" id="KW-0813">Transport</keyword>
<dbReference type="RefSeq" id="WP_257530111.1">
    <property type="nucleotide sequence ID" value="NZ_JANKAS010000004.1"/>
</dbReference>
<organism evidence="9 10">
    <name type="scientific">Irregularibacter muris</name>
    <dbReference type="NCBI Taxonomy" id="1796619"/>
    <lineage>
        <taxon>Bacteria</taxon>
        <taxon>Bacillati</taxon>
        <taxon>Bacillota</taxon>
        <taxon>Clostridia</taxon>
        <taxon>Eubacteriales</taxon>
        <taxon>Eubacteriaceae</taxon>
        <taxon>Irregularibacter</taxon>
    </lineage>
</organism>
<evidence type="ECO:0000313" key="10">
    <source>
        <dbReference type="Proteomes" id="UP001205748"/>
    </source>
</evidence>
<evidence type="ECO:0000256" key="7">
    <source>
        <dbReference type="ARBA" id="ARBA00023136"/>
    </source>
</evidence>
<evidence type="ECO:0000256" key="6">
    <source>
        <dbReference type="ARBA" id="ARBA00022989"/>
    </source>
</evidence>
<dbReference type="GO" id="GO:0005886">
    <property type="term" value="C:plasma membrane"/>
    <property type="evidence" value="ECO:0007669"/>
    <property type="project" value="UniProtKB-SubCell"/>
</dbReference>
<dbReference type="AlphaFoldDB" id="A0AAE3L2I5"/>
<protein>
    <submittedName>
        <fullName evidence="9">Sodium:alanine symporter family protein</fullName>
    </submittedName>
</protein>
<dbReference type="NCBIfam" id="TIGR00835">
    <property type="entry name" value="agcS"/>
    <property type="match status" value="1"/>
</dbReference>
<feature type="transmembrane region" description="Helical" evidence="8">
    <location>
        <begin position="399"/>
        <end position="418"/>
    </location>
</feature>
<dbReference type="PRINTS" id="PR00175">
    <property type="entry name" value="NAALASMPORT"/>
</dbReference>
<evidence type="ECO:0000256" key="2">
    <source>
        <dbReference type="ARBA" id="ARBA00009261"/>
    </source>
</evidence>
<feature type="transmembrane region" description="Helical" evidence="8">
    <location>
        <begin position="424"/>
        <end position="447"/>
    </location>
</feature>
<sequence>MLAEVLNRISSFLWGTPFLGFVILVGLYFTVGSGFFTLTHFRHIMKKTFGSIFSKEANDIHAGQVTPFEAVCIAIGGCVGSGNIGGVATAIAVGGPGAVFWLWIWAIFGMMVKLVETALGCHYRSKNERGEYFGGSTYFMEKGIGREMGHKFGYVLAVAFGIGFVAQFLGGSQAYTISEILSESFHINMIATTLIYSVILYYVIWKGTPRIAKFSSRAVPFMTTAYLLGGLGLIFINIGNMPGVVYSIFHDAFTGTAAVGGFVGVAVSETIKMGIARSINSNEAGQGPSPLIHGSANTIHPIKQGLWGSFEVFIDTIIVCSVTALSILSTGIWTSGQAGATLTIMAYESAYGRFGTLFIGMMGILFGLTTTSGWFTYYLAIFNHALRYKPILRDKVVKIFKFVFPIPNIIIVSSIVLTGNGPELFWTIVDISLVIPVFTNLLALFILRKKFWALLKDYKARYMGIGKTDPNFYVFYEDDPEVNEVEENIRKKIRLEAERAYGKVKA</sequence>
<keyword evidence="10" id="KW-1185">Reference proteome</keyword>
<keyword evidence="4 8" id="KW-1003">Cell membrane</keyword>
<dbReference type="PANTHER" id="PTHR30330">
    <property type="entry name" value="AGSS FAMILY TRANSPORTER, SODIUM-ALANINE"/>
    <property type="match status" value="1"/>
</dbReference>
<name>A0AAE3L2I5_9FIRM</name>
<evidence type="ECO:0000256" key="8">
    <source>
        <dbReference type="RuleBase" id="RU363064"/>
    </source>
</evidence>
<dbReference type="Pfam" id="PF01235">
    <property type="entry name" value="Na_Ala_symp"/>
    <property type="match status" value="1"/>
</dbReference>